<dbReference type="KEGG" id="nva:G3M78_14660"/>
<feature type="compositionally biased region" description="Polar residues" evidence="2">
    <location>
        <begin position="184"/>
        <end position="193"/>
    </location>
</feature>
<keyword evidence="1" id="KW-0413">Isomerase</keyword>
<protein>
    <recommendedName>
        <fullName evidence="3">PpiC domain-containing protein</fullName>
    </recommendedName>
</protein>
<name>A0A7T0G4K0_9BACT</name>
<keyword evidence="1" id="KW-0697">Rotamase</keyword>
<reference evidence="5" key="1">
    <citation type="submission" date="2020-02" db="EMBL/GenBank/DDBJ databases">
        <title>Genomic and physiological characterization of two novel Nitrospinaceae genera.</title>
        <authorList>
            <person name="Mueller A.J."/>
            <person name="Jung M.-Y."/>
            <person name="Strachan C.R."/>
            <person name="Herbold C.W."/>
            <person name="Kirkegaard R.H."/>
            <person name="Daims H."/>
        </authorList>
    </citation>
    <scope>NUCLEOTIDE SEQUENCE [LARGE SCALE GENOMIC DNA]</scope>
</reference>
<evidence type="ECO:0000313" key="5">
    <source>
        <dbReference type="Proteomes" id="UP000594464"/>
    </source>
</evidence>
<dbReference type="Gene3D" id="3.10.50.40">
    <property type="match status" value="1"/>
</dbReference>
<dbReference type="GO" id="GO:0003755">
    <property type="term" value="F:peptidyl-prolyl cis-trans isomerase activity"/>
    <property type="evidence" value="ECO:0007669"/>
    <property type="project" value="UniProtKB-KW"/>
</dbReference>
<dbReference type="EMBL" id="CP048620">
    <property type="protein sequence ID" value="QPJ66575.1"/>
    <property type="molecule type" value="Genomic_DNA"/>
</dbReference>
<organism evidence="4 5">
    <name type="scientific">Candidatus Nitrohelix vancouverensis</name>
    <dbReference type="NCBI Taxonomy" id="2705534"/>
    <lineage>
        <taxon>Bacteria</taxon>
        <taxon>Pseudomonadati</taxon>
        <taxon>Nitrospinota/Tectimicrobiota group</taxon>
        <taxon>Nitrospinota</taxon>
        <taxon>Nitrospinia</taxon>
        <taxon>Nitrospinales</taxon>
        <taxon>Nitrospinaceae</taxon>
        <taxon>Candidatus Nitrohelix</taxon>
    </lineage>
</organism>
<dbReference type="AlphaFoldDB" id="A0A7T0G4K0"/>
<evidence type="ECO:0000259" key="3">
    <source>
        <dbReference type="PROSITE" id="PS50198"/>
    </source>
</evidence>
<dbReference type="Proteomes" id="UP000594464">
    <property type="component" value="Chromosome"/>
</dbReference>
<accession>A0A7T0G4K0</accession>
<dbReference type="InterPro" id="IPR046357">
    <property type="entry name" value="PPIase_dom_sf"/>
</dbReference>
<evidence type="ECO:0000313" key="4">
    <source>
        <dbReference type="EMBL" id="QPJ66575.1"/>
    </source>
</evidence>
<gene>
    <name evidence="4" type="ORF">G3M78_14660</name>
</gene>
<dbReference type="Pfam" id="PF00639">
    <property type="entry name" value="Rotamase"/>
    <property type="match status" value="1"/>
</dbReference>
<feature type="region of interest" description="Disordered" evidence="2">
    <location>
        <begin position="1"/>
        <end position="39"/>
    </location>
</feature>
<feature type="domain" description="PpiC" evidence="3">
    <location>
        <begin position="53"/>
        <end position="173"/>
    </location>
</feature>
<dbReference type="PROSITE" id="PS50198">
    <property type="entry name" value="PPIC_PPIASE_2"/>
    <property type="match status" value="1"/>
</dbReference>
<evidence type="ECO:0000256" key="2">
    <source>
        <dbReference type="SAM" id="MobiDB-lite"/>
    </source>
</evidence>
<dbReference type="InterPro" id="IPR000297">
    <property type="entry name" value="PPIase_PpiC"/>
</dbReference>
<sequence length="199" mass="22539">MSDKEFPEESKDTVYERDKTAKEPVVPAPSAPVKPKPKPRKVFVAKKVKLDKPMERRVRHILISTKEAAAMFRDTLLEFQKELAEKPSEEAEKEYEDWKKLENLFSRLAKKYSCCTTKTIGGSLDWIYKDMPISEHMNVLNPELVEAIMEADTSTIPEPVKSPSGYHLIMICETQIHTPRVKNTGPSGPTTKSIPGVPN</sequence>
<dbReference type="SUPFAM" id="SSF54534">
    <property type="entry name" value="FKBP-like"/>
    <property type="match status" value="1"/>
</dbReference>
<proteinExistence type="predicted"/>
<evidence type="ECO:0000256" key="1">
    <source>
        <dbReference type="PROSITE-ProRule" id="PRU00278"/>
    </source>
</evidence>
<feature type="compositionally biased region" description="Basic and acidic residues" evidence="2">
    <location>
        <begin position="1"/>
        <end position="22"/>
    </location>
</feature>
<feature type="region of interest" description="Disordered" evidence="2">
    <location>
        <begin position="179"/>
        <end position="199"/>
    </location>
</feature>